<evidence type="ECO:0000313" key="3">
    <source>
        <dbReference type="Proteomes" id="UP001374535"/>
    </source>
</evidence>
<proteinExistence type="predicted"/>
<organism evidence="2 3">
    <name type="scientific">Vigna mungo</name>
    <name type="common">Black gram</name>
    <name type="synonym">Phaseolus mungo</name>
    <dbReference type="NCBI Taxonomy" id="3915"/>
    <lineage>
        <taxon>Eukaryota</taxon>
        <taxon>Viridiplantae</taxon>
        <taxon>Streptophyta</taxon>
        <taxon>Embryophyta</taxon>
        <taxon>Tracheophyta</taxon>
        <taxon>Spermatophyta</taxon>
        <taxon>Magnoliopsida</taxon>
        <taxon>eudicotyledons</taxon>
        <taxon>Gunneridae</taxon>
        <taxon>Pentapetalae</taxon>
        <taxon>rosids</taxon>
        <taxon>fabids</taxon>
        <taxon>Fabales</taxon>
        <taxon>Fabaceae</taxon>
        <taxon>Papilionoideae</taxon>
        <taxon>50 kb inversion clade</taxon>
        <taxon>NPAAA clade</taxon>
        <taxon>indigoferoid/millettioid clade</taxon>
        <taxon>Phaseoleae</taxon>
        <taxon>Vigna</taxon>
    </lineage>
</organism>
<feature type="region of interest" description="Disordered" evidence="1">
    <location>
        <begin position="1"/>
        <end position="50"/>
    </location>
</feature>
<evidence type="ECO:0000256" key="1">
    <source>
        <dbReference type="SAM" id="MobiDB-lite"/>
    </source>
</evidence>
<feature type="region of interest" description="Disordered" evidence="1">
    <location>
        <begin position="113"/>
        <end position="152"/>
    </location>
</feature>
<gene>
    <name evidence="2" type="ORF">V8G54_012386</name>
</gene>
<feature type="compositionally biased region" description="Basic and acidic residues" evidence="1">
    <location>
        <begin position="1"/>
        <end position="49"/>
    </location>
</feature>
<protein>
    <submittedName>
        <fullName evidence="2">Uncharacterized protein</fullName>
    </submittedName>
</protein>
<name>A0AAQ3NR08_VIGMU</name>
<accession>A0AAQ3NR08</accession>
<keyword evidence="3" id="KW-1185">Reference proteome</keyword>
<dbReference type="AlphaFoldDB" id="A0AAQ3NR08"/>
<dbReference type="Proteomes" id="UP001374535">
    <property type="component" value="Chromosome 4"/>
</dbReference>
<feature type="compositionally biased region" description="Low complexity" evidence="1">
    <location>
        <begin position="113"/>
        <end position="146"/>
    </location>
</feature>
<reference evidence="2 3" key="1">
    <citation type="journal article" date="2023" name="Life. Sci Alliance">
        <title>Evolutionary insights into 3D genome organization and epigenetic landscape of Vigna mungo.</title>
        <authorList>
            <person name="Junaid A."/>
            <person name="Singh B."/>
            <person name="Bhatia S."/>
        </authorList>
    </citation>
    <scope>NUCLEOTIDE SEQUENCE [LARGE SCALE GENOMIC DNA]</scope>
    <source>
        <strain evidence="2">Urdbean</strain>
    </source>
</reference>
<dbReference type="EMBL" id="CP144697">
    <property type="protein sequence ID" value="WVZ14820.1"/>
    <property type="molecule type" value="Genomic_DNA"/>
</dbReference>
<sequence>MEKKYPRNKTNDGKSKNHERGSKGSEKSAYSAKREGDTIDNNGTRKGEEEPLFLWVEGVELSTFEGNNTQVQNIKESTKVHPTVNNMEENAVQRFNSQGSSVTSQSGVGLGVQSSGLSGISSTSVPQPPISVHSPSSQQSLLSVVSKDPGIC</sequence>
<evidence type="ECO:0000313" key="2">
    <source>
        <dbReference type="EMBL" id="WVZ14820.1"/>
    </source>
</evidence>